<feature type="region of interest" description="Disordered" evidence="1">
    <location>
        <begin position="1"/>
        <end position="30"/>
    </location>
</feature>
<protein>
    <submittedName>
        <fullName evidence="3">Uncharacterized protein</fullName>
    </submittedName>
</protein>
<name>A0A8K0HKR3_9ROSA</name>
<accession>A0A8K0HKR3</accession>
<organism evidence="3 4">
    <name type="scientific">Rhamnella rubrinervis</name>
    <dbReference type="NCBI Taxonomy" id="2594499"/>
    <lineage>
        <taxon>Eukaryota</taxon>
        <taxon>Viridiplantae</taxon>
        <taxon>Streptophyta</taxon>
        <taxon>Embryophyta</taxon>
        <taxon>Tracheophyta</taxon>
        <taxon>Spermatophyta</taxon>
        <taxon>Magnoliopsida</taxon>
        <taxon>eudicotyledons</taxon>
        <taxon>Gunneridae</taxon>
        <taxon>Pentapetalae</taxon>
        <taxon>rosids</taxon>
        <taxon>fabids</taxon>
        <taxon>Rosales</taxon>
        <taxon>Rhamnaceae</taxon>
        <taxon>rhamnoid group</taxon>
        <taxon>Rhamneae</taxon>
        <taxon>Rhamnella</taxon>
    </lineage>
</organism>
<proteinExistence type="predicted"/>
<dbReference type="PANTHER" id="PTHR33912">
    <property type="entry name" value="OS01G0939400 PROTEIN"/>
    <property type="match status" value="1"/>
</dbReference>
<sequence>MEMNSNGQRESKGSWKPPTRLQKQAPASLNLDHVSVTSTNETPKAIPLLSPLILSAQPPLLETTEKQRFMYFDDDQLHNIDHNKSIAAAASGGGWQHPAVPTFTDPSTLLTFFQSQCMIVNPAQ</sequence>
<reference evidence="3" key="1">
    <citation type="submission" date="2020-03" db="EMBL/GenBank/DDBJ databases">
        <title>A high-quality chromosome-level genome assembly of a woody plant with both climbing and erect habits, Rhamnella rubrinervis.</title>
        <authorList>
            <person name="Lu Z."/>
            <person name="Yang Y."/>
            <person name="Zhu X."/>
            <person name="Sun Y."/>
        </authorList>
    </citation>
    <scope>NUCLEOTIDE SEQUENCE</scope>
    <source>
        <strain evidence="3">BYM</strain>
        <tissue evidence="3">Leaf</tissue>
    </source>
</reference>
<evidence type="ECO:0000313" key="4">
    <source>
        <dbReference type="Proteomes" id="UP000796880"/>
    </source>
</evidence>
<evidence type="ECO:0000256" key="1">
    <source>
        <dbReference type="SAM" id="MobiDB-lite"/>
    </source>
</evidence>
<dbReference type="Proteomes" id="UP000796880">
    <property type="component" value="Unassembled WGS sequence"/>
</dbReference>
<dbReference type="PANTHER" id="PTHR33912:SF5">
    <property type="entry name" value="F22G5.17"/>
    <property type="match status" value="1"/>
</dbReference>
<evidence type="ECO:0000313" key="3">
    <source>
        <dbReference type="EMBL" id="KAF3454651.1"/>
    </source>
</evidence>
<gene>
    <name evidence="3" type="ORF">FNV43_RR05099</name>
    <name evidence="2" type="ORF">FNV43_RR13157</name>
</gene>
<dbReference type="EMBL" id="VOIH02000002">
    <property type="protein sequence ID" value="KAF3454651.1"/>
    <property type="molecule type" value="Genomic_DNA"/>
</dbReference>
<dbReference type="AlphaFoldDB" id="A0A8K0HKR3"/>
<dbReference type="InterPro" id="IPR040381">
    <property type="entry name" value="At4g14450-like"/>
</dbReference>
<dbReference type="EMBL" id="VOIH02000006">
    <property type="protein sequence ID" value="KAF3443475.1"/>
    <property type="molecule type" value="Genomic_DNA"/>
</dbReference>
<keyword evidence="4" id="KW-1185">Reference proteome</keyword>
<dbReference type="OrthoDB" id="773117at2759"/>
<evidence type="ECO:0000313" key="2">
    <source>
        <dbReference type="EMBL" id="KAF3443475.1"/>
    </source>
</evidence>
<comment type="caution">
    <text evidence="3">The sequence shown here is derived from an EMBL/GenBank/DDBJ whole genome shotgun (WGS) entry which is preliminary data.</text>
</comment>